<dbReference type="EMBL" id="JBHSOZ010000003">
    <property type="protein sequence ID" value="MFC5712415.1"/>
    <property type="molecule type" value="Genomic_DNA"/>
</dbReference>
<evidence type="ECO:0000313" key="2">
    <source>
        <dbReference type="Proteomes" id="UP001596142"/>
    </source>
</evidence>
<sequence>MEYYPEEKVTCSLTNRDGIVKSNVQGIYLVRFSKNDWRVCRKENLVSKHKINDEELIDSILIDIHLKYRQENVLRGFIKEGA</sequence>
<dbReference type="Proteomes" id="UP001596142">
    <property type="component" value="Unassembled WGS sequence"/>
</dbReference>
<gene>
    <name evidence="1" type="ORF">ACFPU1_06455</name>
</gene>
<evidence type="ECO:0000313" key="1">
    <source>
        <dbReference type="EMBL" id="MFC5712415.1"/>
    </source>
</evidence>
<name>A0ABW0YLV9_9BACI</name>
<organism evidence="1 2">
    <name type="scientific">Thalassorhabdus alkalitolerans</name>
    <dbReference type="NCBI Taxonomy" id="2282697"/>
    <lineage>
        <taxon>Bacteria</taxon>
        <taxon>Bacillati</taxon>
        <taxon>Bacillota</taxon>
        <taxon>Bacilli</taxon>
        <taxon>Bacillales</taxon>
        <taxon>Bacillaceae</taxon>
        <taxon>Thalassorhabdus</taxon>
    </lineage>
</organism>
<protein>
    <submittedName>
        <fullName evidence="1">Uncharacterized protein</fullName>
    </submittedName>
</protein>
<proteinExistence type="predicted"/>
<accession>A0ABW0YLV9</accession>
<reference evidence="2" key="1">
    <citation type="journal article" date="2019" name="Int. J. Syst. Evol. Microbiol.">
        <title>The Global Catalogue of Microorganisms (GCM) 10K type strain sequencing project: providing services to taxonomists for standard genome sequencing and annotation.</title>
        <authorList>
            <consortium name="The Broad Institute Genomics Platform"/>
            <consortium name="The Broad Institute Genome Sequencing Center for Infectious Disease"/>
            <person name="Wu L."/>
            <person name="Ma J."/>
        </authorList>
    </citation>
    <scope>NUCLEOTIDE SEQUENCE [LARGE SCALE GENOMIC DNA]</scope>
    <source>
        <strain evidence="2">CECT 7184</strain>
    </source>
</reference>
<dbReference type="RefSeq" id="WP_385939552.1">
    <property type="nucleotide sequence ID" value="NZ_JBHSOZ010000003.1"/>
</dbReference>
<comment type="caution">
    <text evidence="1">The sequence shown here is derived from an EMBL/GenBank/DDBJ whole genome shotgun (WGS) entry which is preliminary data.</text>
</comment>
<keyword evidence="2" id="KW-1185">Reference proteome</keyword>